<dbReference type="RefSeq" id="WP_011997045.1">
    <property type="nucleotide sequence ID" value="NC_009727.1"/>
</dbReference>
<dbReference type="Gene3D" id="2.40.160.20">
    <property type="match status" value="1"/>
</dbReference>
<protein>
    <submittedName>
        <fullName evidence="4">OmpA-like transmembrane domain protein</fullName>
    </submittedName>
</protein>
<dbReference type="HOGENOM" id="CLU_1118703_0_0_6"/>
<dbReference type="Pfam" id="PF13505">
    <property type="entry name" value="OMP_b-brl"/>
    <property type="match status" value="1"/>
</dbReference>
<accession>A9KFV8</accession>
<evidence type="ECO:0000256" key="1">
    <source>
        <dbReference type="ARBA" id="ARBA00022729"/>
    </source>
</evidence>
<evidence type="ECO:0000259" key="3">
    <source>
        <dbReference type="Pfam" id="PF13505"/>
    </source>
</evidence>
<dbReference type="KEGG" id="cbd:CBUD_1344"/>
<feature type="chain" id="PRO_5002736977" evidence="2">
    <location>
        <begin position="24"/>
        <end position="248"/>
    </location>
</feature>
<dbReference type="Proteomes" id="UP000008555">
    <property type="component" value="Chromosome"/>
</dbReference>
<sequence>MLKKIVIGVTATAAFGIGAGALAGGSVDQSYNNTSGAGFYVRGEAGYGLVDKKSGTSKVNFTGVTLTENSHTNTKKSRGFNGRVAIGYAFNPYFSLESGFTYYHPAYRDVNIAGSALPLFSSVQAEGRQKINLYSIDLMGKATLPIDNFYAFIEGGVAYVHTKFAAFTETGTAVSPLLPPVTSSVAVKVPSSSKGYIRPKAGIGVGYNITQNIGVDVSYSRVFGQGKINNTNYLPNLNAVTLGLTYKF</sequence>
<feature type="domain" description="Outer membrane protein beta-barrel" evidence="3">
    <location>
        <begin position="20"/>
        <end position="248"/>
    </location>
</feature>
<organism evidence="4 5">
    <name type="scientific">Coxiella burnetii (strain Dugway 5J108-111)</name>
    <dbReference type="NCBI Taxonomy" id="434922"/>
    <lineage>
        <taxon>Bacteria</taxon>
        <taxon>Pseudomonadati</taxon>
        <taxon>Pseudomonadota</taxon>
        <taxon>Gammaproteobacteria</taxon>
        <taxon>Legionellales</taxon>
        <taxon>Coxiellaceae</taxon>
        <taxon>Coxiella</taxon>
    </lineage>
</organism>
<keyword evidence="4" id="KW-0472">Membrane</keyword>
<feature type="signal peptide" evidence="2">
    <location>
        <begin position="1"/>
        <end position="23"/>
    </location>
</feature>
<proteinExistence type="predicted"/>
<dbReference type="AlphaFoldDB" id="A9KFV8"/>
<evidence type="ECO:0000313" key="5">
    <source>
        <dbReference type="Proteomes" id="UP000008555"/>
    </source>
</evidence>
<name>A9KFV8_COXBN</name>
<dbReference type="EMBL" id="CP000733">
    <property type="protein sequence ID" value="ABS77331.1"/>
    <property type="molecule type" value="Genomic_DNA"/>
</dbReference>
<keyword evidence="4" id="KW-0812">Transmembrane</keyword>
<evidence type="ECO:0000313" key="4">
    <source>
        <dbReference type="EMBL" id="ABS77331.1"/>
    </source>
</evidence>
<keyword evidence="1 2" id="KW-0732">Signal</keyword>
<gene>
    <name evidence="4" type="ordered locus">CBUD_1344</name>
</gene>
<evidence type="ECO:0000256" key="2">
    <source>
        <dbReference type="SAM" id="SignalP"/>
    </source>
</evidence>
<dbReference type="SUPFAM" id="SSF56925">
    <property type="entry name" value="OMPA-like"/>
    <property type="match status" value="1"/>
</dbReference>
<dbReference type="InterPro" id="IPR011250">
    <property type="entry name" value="OMP/PagP_B-barrel"/>
</dbReference>
<dbReference type="InterPro" id="IPR027385">
    <property type="entry name" value="Beta-barrel_OMP"/>
</dbReference>
<reference evidence="4 5" key="1">
    <citation type="journal article" date="2009" name="Infect. Immun.">
        <title>Comparative genomics reveal extensive transposon-mediated genomic plasticity and diversity among potential effector proteins within the genus Coxiella.</title>
        <authorList>
            <person name="Beare P.A."/>
            <person name="Unsworth N."/>
            <person name="Andoh M."/>
            <person name="Voth D.E."/>
            <person name="Omsland A."/>
            <person name="Gilk S.D."/>
            <person name="Williams K.P."/>
            <person name="Sobral B.W."/>
            <person name="Kupko J.J.III."/>
            <person name="Porcella S.F."/>
            <person name="Samuel J.E."/>
            <person name="Heinzen R.A."/>
        </authorList>
    </citation>
    <scope>NUCLEOTIDE SEQUENCE [LARGE SCALE GENOMIC DNA]</scope>
    <source>
        <strain evidence="4 5">Dugway 5J108-111</strain>
    </source>
</reference>